<protein>
    <recommendedName>
        <fullName evidence="3">DUF3719 domain-containing protein</fullName>
    </recommendedName>
</protein>
<evidence type="ECO:0000256" key="1">
    <source>
        <dbReference type="ARBA" id="ARBA00008309"/>
    </source>
</evidence>
<gene>
    <name evidence="4" type="ORF">MS3_06446</name>
</gene>
<feature type="region of interest" description="Disordered" evidence="2">
    <location>
        <begin position="1"/>
        <end position="45"/>
    </location>
</feature>
<dbReference type="InterPro" id="IPR039630">
    <property type="entry name" value="FAM149"/>
</dbReference>
<reference evidence="4" key="1">
    <citation type="journal article" date="2012" name="Nat. Genet.">
        <title>Whole-genome sequence of Schistosoma haematobium.</title>
        <authorList>
            <person name="Young N.D."/>
            <person name="Jex A.R."/>
            <person name="Li B."/>
            <person name="Liu S."/>
            <person name="Yang L."/>
            <person name="Xiong Z."/>
            <person name="Li Y."/>
            <person name="Cantacessi C."/>
            <person name="Hall R.S."/>
            <person name="Xu X."/>
            <person name="Chen F."/>
            <person name="Wu X."/>
            <person name="Zerlotini A."/>
            <person name="Oliveira G."/>
            <person name="Hofmann A."/>
            <person name="Zhang G."/>
            <person name="Fang X."/>
            <person name="Kang Y."/>
            <person name="Campbell B.E."/>
            <person name="Loukas A."/>
            <person name="Ranganathan S."/>
            <person name="Rollinson D."/>
            <person name="Rinaldi G."/>
            <person name="Brindley P.J."/>
            <person name="Yang H."/>
            <person name="Wang J."/>
            <person name="Wang J."/>
            <person name="Gasser R.B."/>
        </authorList>
    </citation>
    <scope>NUCLEOTIDE SEQUENCE [LARGE SCALE GENOMIC DNA]</scope>
</reference>
<evidence type="ECO:0000259" key="3">
    <source>
        <dbReference type="Pfam" id="PF12516"/>
    </source>
</evidence>
<evidence type="ECO:0000313" key="4">
    <source>
        <dbReference type="EMBL" id="KGB38081.1"/>
    </source>
</evidence>
<feature type="compositionally biased region" description="Basic and acidic residues" evidence="2">
    <location>
        <begin position="31"/>
        <end position="45"/>
    </location>
</feature>
<dbReference type="PANTHER" id="PTHR31997:SF1">
    <property type="entry name" value="AGAP003710-PA"/>
    <property type="match status" value="1"/>
</dbReference>
<dbReference type="EMBL" id="KL250967">
    <property type="protein sequence ID" value="KGB38081.1"/>
    <property type="molecule type" value="Genomic_DNA"/>
</dbReference>
<feature type="region of interest" description="Disordered" evidence="2">
    <location>
        <begin position="616"/>
        <end position="654"/>
    </location>
</feature>
<sequence length="1259" mass="141033">MSSSRNVSRPNDRDVPRAPALPNRTSARSWHKSESSSKEMKKLSKELPHVKSCASKCQQSNQKQLVNITPSACISKFSLKSVNDKEIKHLNFNRITNIQIDVKPSTTYTSAATNNTHRLRRSIIRKDEKDFLSSFEKKYSIHNYNPLKLNNNCHISKPDYKHALSLTTGKSELVKKVSVNQSDHSKCSNYLSLNGSQLSSWLLQCDNASTTLHNKKEAIDSTPRGYVNSYLSSQPFIKQSTNVVVGSGKSIDFNEQKSNGKAKRVSNELNTISSGYSIKKHNNRNHKTYNKPTNINASKYYRCSEIEPSEQLIDNEFDENVNSSAAKYYDINSTNVTDWGSVSSSEWGDDMCEFDRQQSFRVHEMFEEIDRILFDNSNLDLQDSILRYTSITTTNVYDEPSQHINTSNIINSPSCTDDYDSMGLDNFALMSLDSIENRNPPYQYPDHLNSSVTNCINNNPCGIQDHLFYECKDWLSRFPHLRVVGKQIKLSDENKSTFHHDDSNLISEFSNMINVSSTIMDTSLNMKKVITDRRLNHIQSKTGKIEEHLSSSLTSTNCMEEEIFAIDGEYEEFTDGVTVSSKYNPTCNIEQSKQLSSYDHTHIQDKLLFDGKEPKISKSHQSNKNHGHHKYHGYHHFRHKHKEKSNPAPTHSNSEEYNDKLCILPDAVSNSCFPSSPCIALERVKQPDSLDNCHSESDFTSPLLNSVEMILRIISQQLWNDLTQWMKMLLSENTFPNLNKYETNGISQKASHSPFQSHLLHDTTFSRCDSSVGDAQNPSALPSFRLFKQTKHSNSDTPNCLIGQHAVQTHESNIELADLLQISTKTLQTREKSLVQENIDPFTKIQYTGSNTILKDSTNNHSISSVGGSQLTSVTMTTITTTLSRISPQSIGTISINRPISSLNNKSATNVPRKFILTCNNSVPEISHHSRTSGVAVIGVAANLYHNEKLAPLDRLRTPLPPQYSSISEEPLFSTVSSTTANIHFTNTETSLNSTCSASLAKCHNLNVSQLLSPVTVSNALTSLPLVITTTILHTVPNSINSSSQILSVNTTSMMNETTSSGNFTLPPLSNPINILSTVTTAICFPPSNSLNIESSLPNPKINLFTNNKTGFGIYQGSEQSNQHTTHLHKKICENLVAKQNNISNTLGNTSIFTQRIPSKSSMHWNQNSPKQASFPLPPIDIFKDRFGRKQKLWRPYSSRPLLLNKPITNPSSMLTRACSTLLIQNPEIYNDSCSIKISPAIFIGSTTNPIRGNDAVTR</sequence>
<proteinExistence type="inferred from homology"/>
<dbReference type="InterPro" id="IPR022194">
    <property type="entry name" value="DUF3719"/>
</dbReference>
<name>A0A095AUB9_SCHHA</name>
<dbReference type="AlphaFoldDB" id="A0A095AUB9"/>
<comment type="similarity">
    <text evidence="1">Belongs to the FAM149 family.</text>
</comment>
<accession>A0A095AUB9</accession>
<feature type="compositionally biased region" description="Basic residues" evidence="2">
    <location>
        <begin position="617"/>
        <end position="643"/>
    </location>
</feature>
<evidence type="ECO:0000256" key="2">
    <source>
        <dbReference type="SAM" id="MobiDB-lite"/>
    </source>
</evidence>
<feature type="domain" description="DUF3719" evidence="3">
    <location>
        <begin position="466"/>
        <end position="498"/>
    </location>
</feature>
<dbReference type="STRING" id="6185.A0A095AUB9"/>
<dbReference type="PANTHER" id="PTHR31997">
    <property type="entry name" value="AGAP003710-PA"/>
    <property type="match status" value="1"/>
</dbReference>
<organism evidence="4">
    <name type="scientific">Schistosoma haematobium</name>
    <name type="common">Blood fluke</name>
    <dbReference type="NCBI Taxonomy" id="6185"/>
    <lineage>
        <taxon>Eukaryota</taxon>
        <taxon>Metazoa</taxon>
        <taxon>Spiralia</taxon>
        <taxon>Lophotrochozoa</taxon>
        <taxon>Platyhelminthes</taxon>
        <taxon>Trematoda</taxon>
        <taxon>Digenea</taxon>
        <taxon>Strigeidida</taxon>
        <taxon>Schistosomatoidea</taxon>
        <taxon>Schistosomatidae</taxon>
        <taxon>Schistosoma</taxon>
    </lineage>
</organism>
<dbReference type="Pfam" id="PF12516">
    <property type="entry name" value="DUF3719"/>
    <property type="match status" value="1"/>
</dbReference>